<proteinExistence type="predicted"/>
<gene>
    <name evidence="1" type="primary">Necator_chrV.g17688</name>
    <name evidence="1" type="ORF">RB195_012898</name>
</gene>
<dbReference type="EMBL" id="JAVFWL010000005">
    <property type="protein sequence ID" value="KAK6753585.1"/>
    <property type="molecule type" value="Genomic_DNA"/>
</dbReference>
<evidence type="ECO:0000313" key="1">
    <source>
        <dbReference type="EMBL" id="KAK6753585.1"/>
    </source>
</evidence>
<dbReference type="Proteomes" id="UP001303046">
    <property type="component" value="Unassembled WGS sequence"/>
</dbReference>
<sequence>MLYKGGSTKQRCALKRAQRRHMGQFGSLWTKSCTRVEPQNKVVRSNVPKGAIWGTSGAYGPNRVEGWSPETTLCAQTCPKAPYGALLGPMGQIVLKGGALKQRCALKRAKGAIWGTSGAYGPNRFEGWSPETTLCAQTCSNLMRHFGVLLGMSVQGWRLRTTLPTQTCPETLIVSIWGPMERIPCGGEA</sequence>
<protein>
    <submittedName>
        <fullName evidence="1">Uncharacterized protein</fullName>
    </submittedName>
</protein>
<reference evidence="1 2" key="1">
    <citation type="submission" date="2023-08" db="EMBL/GenBank/DDBJ databases">
        <title>A Necator americanus chromosomal reference genome.</title>
        <authorList>
            <person name="Ilik V."/>
            <person name="Petrzelkova K.J."/>
            <person name="Pardy F."/>
            <person name="Fuh T."/>
            <person name="Niatou-Singa F.S."/>
            <person name="Gouil Q."/>
            <person name="Baker L."/>
            <person name="Ritchie M.E."/>
            <person name="Jex A.R."/>
            <person name="Gazzola D."/>
            <person name="Li H."/>
            <person name="Toshio Fujiwara R."/>
            <person name="Zhan B."/>
            <person name="Aroian R.V."/>
            <person name="Pafco B."/>
            <person name="Schwarz E.M."/>
        </authorList>
    </citation>
    <scope>NUCLEOTIDE SEQUENCE [LARGE SCALE GENOMIC DNA]</scope>
    <source>
        <strain evidence="1 2">Aroian</strain>
        <tissue evidence="1">Whole animal</tissue>
    </source>
</reference>
<comment type="caution">
    <text evidence="1">The sequence shown here is derived from an EMBL/GenBank/DDBJ whole genome shotgun (WGS) entry which is preliminary data.</text>
</comment>
<keyword evidence="2" id="KW-1185">Reference proteome</keyword>
<evidence type="ECO:0000313" key="2">
    <source>
        <dbReference type="Proteomes" id="UP001303046"/>
    </source>
</evidence>
<accession>A0ABR1DU98</accession>
<organism evidence="1 2">
    <name type="scientific">Necator americanus</name>
    <name type="common">Human hookworm</name>
    <dbReference type="NCBI Taxonomy" id="51031"/>
    <lineage>
        <taxon>Eukaryota</taxon>
        <taxon>Metazoa</taxon>
        <taxon>Ecdysozoa</taxon>
        <taxon>Nematoda</taxon>
        <taxon>Chromadorea</taxon>
        <taxon>Rhabditida</taxon>
        <taxon>Rhabditina</taxon>
        <taxon>Rhabditomorpha</taxon>
        <taxon>Strongyloidea</taxon>
        <taxon>Ancylostomatidae</taxon>
        <taxon>Bunostominae</taxon>
        <taxon>Necator</taxon>
    </lineage>
</organism>
<name>A0ABR1DU98_NECAM</name>